<evidence type="ECO:0000313" key="1">
    <source>
        <dbReference type="EMBL" id="RNA36798.1"/>
    </source>
</evidence>
<organism evidence="1 2">
    <name type="scientific">Brachionus plicatilis</name>
    <name type="common">Marine rotifer</name>
    <name type="synonym">Brachionus muelleri</name>
    <dbReference type="NCBI Taxonomy" id="10195"/>
    <lineage>
        <taxon>Eukaryota</taxon>
        <taxon>Metazoa</taxon>
        <taxon>Spiralia</taxon>
        <taxon>Gnathifera</taxon>
        <taxon>Rotifera</taxon>
        <taxon>Eurotatoria</taxon>
        <taxon>Monogononta</taxon>
        <taxon>Pseudotrocha</taxon>
        <taxon>Ploima</taxon>
        <taxon>Brachionidae</taxon>
        <taxon>Brachionus</taxon>
    </lineage>
</organism>
<gene>
    <name evidence="1" type="ORF">BpHYR1_005579</name>
</gene>
<reference evidence="1 2" key="1">
    <citation type="journal article" date="2018" name="Sci. Rep.">
        <title>Genomic signatures of local adaptation to the degree of environmental predictability in rotifers.</title>
        <authorList>
            <person name="Franch-Gras L."/>
            <person name="Hahn C."/>
            <person name="Garcia-Roger E.M."/>
            <person name="Carmona M.J."/>
            <person name="Serra M."/>
            <person name="Gomez A."/>
        </authorList>
    </citation>
    <scope>NUCLEOTIDE SEQUENCE [LARGE SCALE GENOMIC DNA]</scope>
    <source>
        <strain evidence="1">HYR1</strain>
    </source>
</reference>
<dbReference type="EMBL" id="REGN01001125">
    <property type="protein sequence ID" value="RNA36798.1"/>
    <property type="molecule type" value="Genomic_DNA"/>
</dbReference>
<protein>
    <submittedName>
        <fullName evidence="1">Uncharacterized protein</fullName>
    </submittedName>
</protein>
<dbReference type="Proteomes" id="UP000276133">
    <property type="component" value="Unassembled WGS sequence"/>
</dbReference>
<comment type="caution">
    <text evidence="1">The sequence shown here is derived from an EMBL/GenBank/DDBJ whole genome shotgun (WGS) entry which is preliminary data.</text>
</comment>
<sequence>MKENFAKKLIILIELNKLNFISFKISFVITTLCRFQSCISYQGLQNCKFRFQCVQAHFASFANHLQTLTK</sequence>
<proteinExistence type="predicted"/>
<dbReference type="AlphaFoldDB" id="A0A3M7SMN6"/>
<evidence type="ECO:0000313" key="2">
    <source>
        <dbReference type="Proteomes" id="UP000276133"/>
    </source>
</evidence>
<name>A0A3M7SMN6_BRAPC</name>
<keyword evidence="2" id="KW-1185">Reference proteome</keyword>
<accession>A0A3M7SMN6</accession>